<dbReference type="Pfam" id="PF00258">
    <property type="entry name" value="Flavodoxin_1"/>
    <property type="match status" value="1"/>
</dbReference>
<dbReference type="GO" id="GO:0046872">
    <property type="term" value="F:metal ion binding"/>
    <property type="evidence" value="ECO:0007669"/>
    <property type="project" value="UniProtKB-KW"/>
</dbReference>
<comment type="cofactor">
    <cofactor evidence="2 17">
        <name>heme b</name>
        <dbReference type="ChEBI" id="CHEBI:60344"/>
    </cofactor>
</comment>
<comment type="cofactor">
    <cofactor evidence="17">
        <name>FAD</name>
        <dbReference type="ChEBI" id="CHEBI:57692"/>
    </cofactor>
    <text evidence="17">Binds 1 FAD.</text>
</comment>
<dbReference type="Pfam" id="PF02898">
    <property type="entry name" value="NO_synthase"/>
    <property type="match status" value="1"/>
</dbReference>
<dbReference type="InterPro" id="IPR039261">
    <property type="entry name" value="FNR_nucleotide-bd"/>
</dbReference>
<evidence type="ECO:0000259" key="19">
    <source>
        <dbReference type="PROSITE" id="PS50902"/>
    </source>
</evidence>
<gene>
    <name evidence="21" type="primary">nos2b</name>
</gene>
<dbReference type="InterPro" id="IPR004030">
    <property type="entry name" value="NOS_N"/>
</dbReference>
<sequence length="1101" mass="124794">MGNQATKSNKNVILHQIKPNTQLENNNVILQQITPNMQWENNNVILKQITPNTQLENNNVILQQITPNTQWENKVNQCPFSKQVKNYQDGLCHQDTLHHRAVKSQICMSEVCEGSIMTPKAMTRCPSSTLPGSDDILMQAIDFINQYYKSIKNSKIEEHLSRLEEVAKEIEATGLYQLTTKELEFGAKQAWRNAPRCIGRVQWANLQLFDARKCRTAEDMFQMLCDHIQFATNGGNLRSAITVFPQRTDGQHDFRVWNSQLIRYAGYKMTDGTIIGDSASVDFTEICIQLGWTPKYGQFDVLPLVLQANSEDPQFFEIPQHLILEVPMEHPQYKWFKDLNLRWYALPAVSNMLLEIGGLEFPACPFNGWYMGTEIGVRDFCDTKRYNVLERVGRLMGLETQKLSSLWKDQALVAINVAVMHSFQKNKVTITDHHSASESFMQHMEMEVRLRGGCPADWVWLVPPMSGSLTPVFHQEMLNYILSPFFYYQPDPWLTHKWKNKKRNVRKHTISFKGLIRVVLFSQILIKSALAKRVCCTVLYATETGKSQTFAKRLNTMMNCAFSSQVVCMEDYNFSELEKESLLIVVTSTFGNGDCPGNGESFKKQLLSLNNLRNKVSYCVFGLGSRMYPHFCAFAHAVDDRFAALGAIRVSATGEGDELNGQEEAFSAWACTAFKVSCIKLVNDKINYETLSALHSKVVVPMKLKRKQNLQSPKSSRATILVELEMDGNTERLNFVPGDHVGIFPGNSSELVADILKHLANAPPINQSLSLEFLSAYPDGERWQRVERIPPCPLAQALTYYLDVTTPPTQSLLRKLSKMAKLEDHRQRLLALATDFQVYATWKEFHKPTFLEVLDEFPSLDISAAFLLSQLPLVKPRLYSISSSPDLHPEELHLTVAVVSYHTQEGKGPLHFGLCSTWLNTIKEGDMVPCFVHSSDGFHLPSDPSAPCILVGVGSGIAPFRSFWQQQFHDMKKTGLKGNPMTLVFGCRGSDTDHLYKEETLDMRDNGTLSSITTAYSRQTGQPKVYVQDILREQLSDKVFEVLHLNPGHLYICGGMNMAHDVAATIKEILVSRQGITLTQAEEYLSRLKNEKRYHEDIFGS</sequence>
<dbReference type="InterPro" id="IPR003097">
    <property type="entry name" value="CysJ-like_FAD-binding"/>
</dbReference>
<dbReference type="PRINTS" id="PR00369">
    <property type="entry name" value="FLAVODOXIN"/>
</dbReference>
<dbReference type="FunFam" id="3.90.1230.10:FF:000001">
    <property type="entry name" value="Nitric oxide synthase, brain"/>
    <property type="match status" value="1"/>
</dbReference>
<accession>A0A671KJG7</accession>
<dbReference type="FunFam" id="3.90.440.10:FF:000001">
    <property type="entry name" value="Endothelial nitric oxide synthase"/>
    <property type="match status" value="1"/>
</dbReference>
<dbReference type="GO" id="GO:0005829">
    <property type="term" value="C:cytosol"/>
    <property type="evidence" value="ECO:0007669"/>
    <property type="project" value="UniProtKB-SubCell"/>
</dbReference>
<keyword evidence="8 17" id="KW-0288">FMN</keyword>
<dbReference type="EC" id="1.14.13.39" evidence="17"/>
<dbReference type="InterPro" id="IPR017927">
    <property type="entry name" value="FAD-bd_FR_type"/>
</dbReference>
<dbReference type="InterPro" id="IPR050607">
    <property type="entry name" value="NOS"/>
</dbReference>
<feature type="domain" description="FAD-binding FR-type" evidence="20">
    <location>
        <begin position="697"/>
        <end position="941"/>
    </location>
</feature>
<keyword evidence="6 17" id="KW-0349">Heme</keyword>
<evidence type="ECO:0000256" key="15">
    <source>
        <dbReference type="ARBA" id="ARBA00023004"/>
    </source>
</evidence>
<keyword evidence="13 17" id="KW-0112">Calmodulin-binding</keyword>
<dbReference type="GO" id="GO:0005516">
    <property type="term" value="F:calmodulin binding"/>
    <property type="evidence" value="ECO:0007669"/>
    <property type="project" value="UniProtKB-KW"/>
</dbReference>
<evidence type="ECO:0000259" key="20">
    <source>
        <dbReference type="PROSITE" id="PS51384"/>
    </source>
</evidence>
<dbReference type="InterPro" id="IPR001433">
    <property type="entry name" value="OxRdtase_FAD/NAD-bd"/>
</dbReference>
<evidence type="ECO:0000313" key="21">
    <source>
        <dbReference type="Ensembl" id="ENSSANP00000007908.1"/>
    </source>
</evidence>
<reference evidence="21" key="2">
    <citation type="submission" date="2025-09" db="UniProtKB">
        <authorList>
            <consortium name="Ensembl"/>
        </authorList>
    </citation>
    <scope>IDENTIFICATION</scope>
</reference>
<dbReference type="InterPro" id="IPR017938">
    <property type="entry name" value="Riboflavin_synthase-like_b-brl"/>
</dbReference>
<evidence type="ECO:0000313" key="22">
    <source>
        <dbReference type="Proteomes" id="UP000472260"/>
    </source>
</evidence>
<dbReference type="InterPro" id="IPR012144">
    <property type="entry name" value="NOS_euk"/>
</dbReference>
<dbReference type="Gene3D" id="3.90.1230.10">
    <property type="entry name" value="Nitric Oxide Synthase, Chain A, domain 3"/>
    <property type="match status" value="1"/>
</dbReference>
<dbReference type="InterPro" id="IPR029039">
    <property type="entry name" value="Flavoprotein-like_sf"/>
</dbReference>
<organism evidence="21 22">
    <name type="scientific">Sinocyclocheilus anshuiensis</name>
    <dbReference type="NCBI Taxonomy" id="1608454"/>
    <lineage>
        <taxon>Eukaryota</taxon>
        <taxon>Metazoa</taxon>
        <taxon>Chordata</taxon>
        <taxon>Craniata</taxon>
        <taxon>Vertebrata</taxon>
        <taxon>Euteleostomi</taxon>
        <taxon>Actinopterygii</taxon>
        <taxon>Neopterygii</taxon>
        <taxon>Teleostei</taxon>
        <taxon>Ostariophysi</taxon>
        <taxon>Cypriniformes</taxon>
        <taxon>Cyprinidae</taxon>
        <taxon>Cyprininae</taxon>
        <taxon>Sinocyclocheilus</taxon>
    </lineage>
</organism>
<evidence type="ECO:0000256" key="18">
    <source>
        <dbReference type="PIRSR" id="PIRSR000333-1"/>
    </source>
</evidence>
<evidence type="ECO:0000256" key="11">
    <source>
        <dbReference type="ARBA" id="ARBA00022833"/>
    </source>
</evidence>
<evidence type="ECO:0000256" key="7">
    <source>
        <dbReference type="ARBA" id="ARBA00022630"/>
    </source>
</evidence>
<dbReference type="InterPro" id="IPR044943">
    <property type="entry name" value="NOS_dom_1"/>
</dbReference>
<dbReference type="InterPro" id="IPR044940">
    <property type="entry name" value="NOS_dom_2"/>
</dbReference>
<dbReference type="SUPFAM" id="SSF52343">
    <property type="entry name" value="Ferredoxin reductase-like, C-terminal NADP-linked domain"/>
    <property type="match status" value="1"/>
</dbReference>
<evidence type="ECO:0000256" key="14">
    <source>
        <dbReference type="ARBA" id="ARBA00023002"/>
    </source>
</evidence>
<dbReference type="SUPFAM" id="SSF52218">
    <property type="entry name" value="Flavoproteins"/>
    <property type="match status" value="1"/>
</dbReference>
<comment type="subcellular location">
    <subcellularLocation>
        <location evidence="3">Cytoplasm</location>
        <location evidence="3">Cytosol</location>
    </subcellularLocation>
</comment>
<keyword evidence="9 17" id="KW-0479">Metal-binding</keyword>
<dbReference type="Gene3D" id="2.40.30.10">
    <property type="entry name" value="Translation factors"/>
    <property type="match status" value="1"/>
</dbReference>
<dbReference type="InterPro" id="IPR044944">
    <property type="entry name" value="NOS_dom_3"/>
</dbReference>
<evidence type="ECO:0000256" key="16">
    <source>
        <dbReference type="ARBA" id="ARBA00047419"/>
    </source>
</evidence>
<feature type="domain" description="Flavodoxin-like" evidence="19">
    <location>
        <begin position="536"/>
        <end position="674"/>
    </location>
</feature>
<evidence type="ECO:0000256" key="8">
    <source>
        <dbReference type="ARBA" id="ARBA00022643"/>
    </source>
</evidence>
<dbReference type="SUPFAM" id="SSF63380">
    <property type="entry name" value="Riboflavin synthase domain-like"/>
    <property type="match status" value="1"/>
</dbReference>
<feature type="binding site" description="axial binding residue" evidence="18">
    <location>
        <position position="197"/>
    </location>
    <ligand>
        <name>heme b</name>
        <dbReference type="ChEBI" id="CHEBI:60344"/>
    </ligand>
    <ligandPart>
        <name>Fe</name>
        <dbReference type="ChEBI" id="CHEBI:18248"/>
    </ligandPart>
</feature>
<evidence type="ECO:0000256" key="13">
    <source>
        <dbReference type="ARBA" id="ARBA00022860"/>
    </source>
</evidence>
<dbReference type="PROSITE" id="PS50902">
    <property type="entry name" value="FLAVODOXIN_LIKE"/>
    <property type="match status" value="1"/>
</dbReference>
<dbReference type="PANTHER" id="PTHR43410:SF4">
    <property type="entry name" value="NITRIC OXIDE SYNTHASE"/>
    <property type="match status" value="1"/>
</dbReference>
<dbReference type="GO" id="GO:0050661">
    <property type="term" value="F:NADP binding"/>
    <property type="evidence" value="ECO:0007669"/>
    <property type="project" value="InterPro"/>
</dbReference>
<dbReference type="GO" id="GO:1903522">
    <property type="term" value="P:regulation of blood circulation"/>
    <property type="evidence" value="ECO:0007669"/>
    <property type="project" value="UniProtKB-ARBA"/>
</dbReference>
<comment type="function">
    <text evidence="17">Produces nitric oxide (NO) which is a messenger molecule with diverse functions.</text>
</comment>
<dbReference type="Gene3D" id="3.90.440.10">
    <property type="entry name" value="Nitric Oxide Synthase,Heme Domain,Chain A domain 2"/>
    <property type="match status" value="1"/>
</dbReference>
<dbReference type="PRINTS" id="PR00371">
    <property type="entry name" value="FPNCR"/>
</dbReference>
<evidence type="ECO:0000256" key="9">
    <source>
        <dbReference type="ARBA" id="ARBA00022723"/>
    </source>
</evidence>
<dbReference type="InterPro" id="IPR008254">
    <property type="entry name" value="Flavodoxin/NO_synth"/>
</dbReference>
<dbReference type="FunFam" id="3.40.50.360:FF:000019">
    <property type="entry name" value="Nitric oxide synthase"/>
    <property type="match status" value="1"/>
</dbReference>
<evidence type="ECO:0000256" key="12">
    <source>
        <dbReference type="ARBA" id="ARBA00022857"/>
    </source>
</evidence>
<keyword evidence="10 17" id="KW-0274">FAD</keyword>
<proteinExistence type="inferred from homology"/>
<protein>
    <recommendedName>
        <fullName evidence="17">Nitric oxide synthase</fullName>
        <ecNumber evidence="17">1.14.13.39</ecNumber>
    </recommendedName>
</protein>
<dbReference type="GO" id="GO:0004517">
    <property type="term" value="F:nitric-oxide synthase activity"/>
    <property type="evidence" value="ECO:0007669"/>
    <property type="project" value="UniProtKB-EC"/>
</dbReference>
<keyword evidence="22" id="KW-1185">Reference proteome</keyword>
<name>A0A671KJG7_9TELE</name>
<dbReference type="Ensembl" id="ENSSANT00000008493.1">
    <property type="protein sequence ID" value="ENSSANP00000007908.1"/>
    <property type="gene ID" value="ENSSANG00000004381.1"/>
</dbReference>
<keyword evidence="11" id="KW-0862">Zinc</keyword>
<reference evidence="21" key="1">
    <citation type="submission" date="2025-08" db="UniProtKB">
        <authorList>
            <consortium name="Ensembl"/>
        </authorList>
    </citation>
    <scope>IDENTIFICATION</scope>
</reference>
<dbReference type="SUPFAM" id="SSF56512">
    <property type="entry name" value="Nitric oxide (NO) synthase oxygenase domain"/>
    <property type="match status" value="1"/>
</dbReference>
<evidence type="ECO:0000256" key="3">
    <source>
        <dbReference type="ARBA" id="ARBA00004514"/>
    </source>
</evidence>
<dbReference type="InterPro" id="IPR036119">
    <property type="entry name" value="NOS_N_sf"/>
</dbReference>
<dbReference type="Pfam" id="PF00175">
    <property type="entry name" value="NAD_binding_1"/>
    <property type="match status" value="1"/>
</dbReference>
<keyword evidence="14 17" id="KW-0560">Oxidoreductase</keyword>
<dbReference type="PROSITE" id="PS51384">
    <property type="entry name" value="FAD_FR"/>
    <property type="match status" value="1"/>
</dbReference>
<evidence type="ECO:0000256" key="17">
    <source>
        <dbReference type="PIRNR" id="PIRNR000333"/>
    </source>
</evidence>
<dbReference type="PANTHER" id="PTHR43410">
    <property type="entry name" value="NITRIC OXIDE SYNTHASE OXYGENASE"/>
    <property type="match status" value="1"/>
</dbReference>
<dbReference type="Proteomes" id="UP000472260">
    <property type="component" value="Unassembled WGS sequence"/>
</dbReference>
<comment type="similarity">
    <text evidence="4 17">Belongs to the NOS family.</text>
</comment>
<comment type="catalytic activity">
    <reaction evidence="16">
        <text>2 L-arginine + 3 NADPH + 4 O2 + H(+) = 2 L-citrulline + 2 nitric oxide + 3 NADP(+) + 4 H2O</text>
        <dbReference type="Rhea" id="RHEA:19897"/>
        <dbReference type="ChEBI" id="CHEBI:15377"/>
        <dbReference type="ChEBI" id="CHEBI:15378"/>
        <dbReference type="ChEBI" id="CHEBI:15379"/>
        <dbReference type="ChEBI" id="CHEBI:16480"/>
        <dbReference type="ChEBI" id="CHEBI:32682"/>
        <dbReference type="ChEBI" id="CHEBI:57743"/>
        <dbReference type="ChEBI" id="CHEBI:57783"/>
        <dbReference type="ChEBI" id="CHEBI:58349"/>
        <dbReference type="EC" id="1.14.13.39"/>
    </reaction>
    <physiologicalReaction direction="left-to-right" evidence="16">
        <dbReference type="Rhea" id="RHEA:19898"/>
    </physiologicalReaction>
</comment>
<evidence type="ECO:0000256" key="4">
    <source>
        <dbReference type="ARBA" id="ARBA00006267"/>
    </source>
</evidence>
<dbReference type="CDD" id="cd00795">
    <property type="entry name" value="NOS_oxygenase_euk"/>
    <property type="match status" value="1"/>
</dbReference>
<dbReference type="InterPro" id="IPR023173">
    <property type="entry name" value="NADPH_Cyt_P450_Rdtase_alpha"/>
</dbReference>
<evidence type="ECO:0000256" key="5">
    <source>
        <dbReference type="ARBA" id="ARBA00022490"/>
    </source>
</evidence>
<evidence type="ECO:0000256" key="6">
    <source>
        <dbReference type="ARBA" id="ARBA00022617"/>
    </source>
</evidence>
<dbReference type="GO" id="GO:0006809">
    <property type="term" value="P:nitric oxide biosynthetic process"/>
    <property type="evidence" value="ECO:0007669"/>
    <property type="project" value="InterPro"/>
</dbReference>
<keyword evidence="15 17" id="KW-0408">Iron</keyword>
<dbReference type="Gene3D" id="1.20.990.10">
    <property type="entry name" value="NADPH-cytochrome p450 Reductase, Chain A, domain 3"/>
    <property type="match status" value="1"/>
</dbReference>
<dbReference type="InterPro" id="IPR001709">
    <property type="entry name" value="Flavoprot_Pyr_Nucl_cyt_Rdtase"/>
</dbReference>
<evidence type="ECO:0000256" key="1">
    <source>
        <dbReference type="ARBA" id="ARBA00001950"/>
    </source>
</evidence>
<keyword evidence="7" id="KW-0285">Flavoprotein</keyword>
<dbReference type="Gene3D" id="3.90.340.10">
    <property type="entry name" value="Nitric Oxide Synthase, Chain A, domain 1"/>
    <property type="match status" value="1"/>
</dbReference>
<dbReference type="GO" id="GO:0020037">
    <property type="term" value="F:heme binding"/>
    <property type="evidence" value="ECO:0007669"/>
    <property type="project" value="InterPro"/>
</dbReference>
<dbReference type="GO" id="GO:0010181">
    <property type="term" value="F:FMN binding"/>
    <property type="evidence" value="ECO:0007669"/>
    <property type="project" value="InterPro"/>
</dbReference>
<dbReference type="GO" id="GO:0050660">
    <property type="term" value="F:flavin adenine dinucleotide binding"/>
    <property type="evidence" value="ECO:0007669"/>
    <property type="project" value="InterPro"/>
</dbReference>
<dbReference type="PIRSF" id="PIRSF000333">
    <property type="entry name" value="NOS"/>
    <property type="match status" value="1"/>
</dbReference>
<dbReference type="AlphaFoldDB" id="A0A671KJG7"/>
<dbReference type="FunFam" id="3.40.50.80:FF:000003">
    <property type="entry name" value="Nitric oxide synthase"/>
    <property type="match status" value="1"/>
</dbReference>
<dbReference type="Pfam" id="PF00667">
    <property type="entry name" value="FAD_binding_1"/>
    <property type="match status" value="1"/>
</dbReference>
<comment type="cofactor">
    <cofactor evidence="17">
        <name>FMN</name>
        <dbReference type="ChEBI" id="CHEBI:58210"/>
    </cofactor>
    <text evidence="17">Binds 1 FMN.</text>
</comment>
<dbReference type="InterPro" id="IPR001094">
    <property type="entry name" value="Flavdoxin-like"/>
</dbReference>
<evidence type="ECO:0000256" key="2">
    <source>
        <dbReference type="ARBA" id="ARBA00001970"/>
    </source>
</evidence>
<evidence type="ECO:0000256" key="10">
    <source>
        <dbReference type="ARBA" id="ARBA00022827"/>
    </source>
</evidence>
<dbReference type="FunFam" id="1.20.990.10:FF:000002">
    <property type="entry name" value="Nitric oxide synthase"/>
    <property type="match status" value="1"/>
</dbReference>
<comment type="cofactor">
    <cofactor evidence="1">
        <name>(6R)-L-erythro-5,6,7,8-tetrahydrobiopterin</name>
        <dbReference type="ChEBI" id="CHEBI:59560"/>
    </cofactor>
</comment>
<keyword evidence="12 17" id="KW-0521">NADP</keyword>
<dbReference type="Gene3D" id="3.40.50.360">
    <property type="match status" value="1"/>
</dbReference>
<keyword evidence="5" id="KW-0963">Cytoplasm</keyword>
<dbReference type="Gene3D" id="3.40.50.80">
    <property type="entry name" value="Nucleotide-binding domain of ferredoxin-NADP reductase (FNR) module"/>
    <property type="match status" value="1"/>
</dbReference>